<proteinExistence type="predicted"/>
<dbReference type="Proteomes" id="UP001366166">
    <property type="component" value="Chromosome"/>
</dbReference>
<dbReference type="EMBL" id="AP028679">
    <property type="protein sequence ID" value="BEQ13132.1"/>
    <property type="molecule type" value="Genomic_DNA"/>
</dbReference>
<evidence type="ECO:0000313" key="1">
    <source>
        <dbReference type="EMBL" id="BEQ13132.1"/>
    </source>
</evidence>
<dbReference type="KEGG" id="dmp:FAK_01980"/>
<organism evidence="1 2">
    <name type="scientific">Desulfoferula mesophila</name>
    <dbReference type="NCBI Taxonomy" id="3058419"/>
    <lineage>
        <taxon>Bacteria</taxon>
        <taxon>Pseudomonadati</taxon>
        <taxon>Thermodesulfobacteriota</taxon>
        <taxon>Desulfarculia</taxon>
        <taxon>Desulfarculales</taxon>
        <taxon>Desulfarculaceae</taxon>
        <taxon>Desulfoferula</taxon>
    </lineage>
</organism>
<sequence length="447" mass="50182">MGSQRDPYFVQIGFDFGTSYSKCICRDVFKDKAWVCIDEDNDSLQPFLIPSNVIYVDGRFIRQRNTDVCYLADCLPNLKLALIKIAKSELQDPVLTPYAKALGSGDGSRLQELVECGSIFFLASAISDVLKDIKSRFPKFSSHPEDYLALNLAVPVSSEGQAEVNGMFRHVLFKAWHLSEIMSSESQLSIREIRKLMENFGGDTDDSGNGQCFIYPEVSANVQGFIRSRASSEGIYLFSDTGAGSVDQAVFIFIRDETSNKLTYLSANILPYGSSMVERLASNNSNGWNERELEELRKKKEQEENDPRLIRAKGLIKEEILKGTKKTLALAKKKLYIKDQLRGTRIIFGGGGHCDNPYGNAVQDTFHSNLFRSGMNPDVLGMPIPRDLDLPDGSEHWMNRLSVAYGLSYLKEDLAKFTYPEDVIDPSPSEIFNFTKERVRAPSKDEC</sequence>
<gene>
    <name evidence="1" type="ORF">FAK_01980</name>
</gene>
<accession>A0AAU9E966</accession>
<keyword evidence="2" id="KW-1185">Reference proteome</keyword>
<name>A0AAU9E966_9BACT</name>
<dbReference type="AlphaFoldDB" id="A0AAU9E966"/>
<protein>
    <submittedName>
        <fullName evidence="1">Uncharacterized protein</fullName>
    </submittedName>
</protein>
<evidence type="ECO:0000313" key="2">
    <source>
        <dbReference type="Proteomes" id="UP001366166"/>
    </source>
</evidence>
<reference evidence="2" key="1">
    <citation type="journal article" date="2023" name="Arch. Microbiol.">
        <title>Desulfoferula mesophilus gen. nov. sp. nov., a mesophilic sulfate-reducing bacterium isolated from a brackish lake sediment.</title>
        <authorList>
            <person name="Watanabe T."/>
            <person name="Yabe T."/>
            <person name="Tsuji J.M."/>
            <person name="Fukui M."/>
        </authorList>
    </citation>
    <scope>NUCLEOTIDE SEQUENCE [LARGE SCALE GENOMIC DNA]</scope>
    <source>
        <strain evidence="2">12FAK</strain>
    </source>
</reference>